<name>A0A6J7SFS2_9ZZZZ</name>
<accession>A0A6J7SFS2</accession>
<dbReference type="AlphaFoldDB" id="A0A6J7SFS2"/>
<gene>
    <name evidence="1" type="ORF">UFOPK4209_00905</name>
</gene>
<reference evidence="1" key="1">
    <citation type="submission" date="2020-05" db="EMBL/GenBank/DDBJ databases">
        <authorList>
            <person name="Chiriac C."/>
            <person name="Salcher M."/>
            <person name="Ghai R."/>
            <person name="Kavagutti S V."/>
        </authorList>
    </citation>
    <scope>NUCLEOTIDE SEQUENCE</scope>
</reference>
<organism evidence="1">
    <name type="scientific">freshwater metagenome</name>
    <dbReference type="NCBI Taxonomy" id="449393"/>
    <lineage>
        <taxon>unclassified sequences</taxon>
        <taxon>metagenomes</taxon>
        <taxon>ecological metagenomes</taxon>
    </lineage>
</organism>
<protein>
    <submittedName>
        <fullName evidence="1">Unannotated protein</fullName>
    </submittedName>
</protein>
<evidence type="ECO:0000313" key="1">
    <source>
        <dbReference type="EMBL" id="CAB5039682.1"/>
    </source>
</evidence>
<dbReference type="EMBL" id="CAFBPY010000152">
    <property type="protein sequence ID" value="CAB5039682.1"/>
    <property type="molecule type" value="Genomic_DNA"/>
</dbReference>
<sequence length="71" mass="7363">MILGIIPAFKAGSNLRASVTEISLIKEFSSGQFSYKPGTSVKNRANSAFNAPAIAPAAISAFTFNGTPDLS</sequence>
<proteinExistence type="predicted"/>